<dbReference type="AlphaFoldDB" id="A0A2H3JAK5"/>
<dbReference type="EMBL" id="KB467943">
    <property type="protein sequence ID" value="PCH38941.1"/>
    <property type="molecule type" value="Genomic_DNA"/>
</dbReference>
<keyword evidence="5" id="KW-1185">Reference proteome</keyword>
<evidence type="ECO:0000259" key="3">
    <source>
        <dbReference type="Pfam" id="PF20151"/>
    </source>
</evidence>
<evidence type="ECO:0000313" key="5">
    <source>
        <dbReference type="Proteomes" id="UP000218811"/>
    </source>
</evidence>
<name>A0A2H3JAK5_WOLCO</name>
<sequence length="321" mass="35407">MLTMQCYSNLESYCISSGCALILYDYSLTLSQEIQLMWNKTSQGNTALFLMNRCVMISIVVSYIFMVPWVDLTNANLPISVAERMIFLVEVATDASLAMWAVVSAFRVYAVSHRCWSLAILTLLLGSAPLATNLTLEARSYFFVDNALVDQLEHLSTSTISKLGLAARICLIISDALVITITWYMLHNHETRLALAQRRLSLSQLLIRDGTLNFTLLLVLNVIGVVLNNLQVTYGFVYLTDAATTVLISRLMLNLRGACFEPDDPTGYQLGTVSSNAPDGTLQFQPQTTGWELHSVASTSDIHTTSTNDPALSGSTPEDRV</sequence>
<keyword evidence="2" id="KW-0812">Transmembrane</keyword>
<evidence type="ECO:0000256" key="2">
    <source>
        <dbReference type="SAM" id="Phobius"/>
    </source>
</evidence>
<dbReference type="OMA" id="IAICCEM"/>
<organism evidence="4 5">
    <name type="scientific">Wolfiporia cocos (strain MD-104)</name>
    <name type="common">Brown rot fungus</name>
    <dbReference type="NCBI Taxonomy" id="742152"/>
    <lineage>
        <taxon>Eukaryota</taxon>
        <taxon>Fungi</taxon>
        <taxon>Dikarya</taxon>
        <taxon>Basidiomycota</taxon>
        <taxon>Agaricomycotina</taxon>
        <taxon>Agaricomycetes</taxon>
        <taxon>Polyporales</taxon>
        <taxon>Phaeolaceae</taxon>
        <taxon>Wolfiporia</taxon>
    </lineage>
</organism>
<feature type="transmembrane region" description="Helical" evidence="2">
    <location>
        <begin position="233"/>
        <end position="253"/>
    </location>
</feature>
<keyword evidence="2" id="KW-1133">Transmembrane helix</keyword>
<evidence type="ECO:0000313" key="4">
    <source>
        <dbReference type="EMBL" id="PCH38941.1"/>
    </source>
</evidence>
<dbReference type="Proteomes" id="UP000218811">
    <property type="component" value="Unassembled WGS sequence"/>
</dbReference>
<feature type="transmembrane region" description="Helical" evidence="2">
    <location>
        <begin position="165"/>
        <end position="186"/>
    </location>
</feature>
<protein>
    <recommendedName>
        <fullName evidence="3">DUF6533 domain-containing protein</fullName>
    </recommendedName>
</protein>
<feature type="transmembrane region" description="Helical" evidence="2">
    <location>
        <begin position="47"/>
        <end position="65"/>
    </location>
</feature>
<gene>
    <name evidence="4" type="ORF">WOLCODRAFT_146790</name>
</gene>
<feature type="domain" description="DUF6533" evidence="3">
    <location>
        <begin position="13"/>
        <end position="57"/>
    </location>
</feature>
<proteinExistence type="predicted"/>
<evidence type="ECO:0000256" key="1">
    <source>
        <dbReference type="SAM" id="MobiDB-lite"/>
    </source>
</evidence>
<accession>A0A2H3JAK5</accession>
<feature type="transmembrane region" description="Helical" evidence="2">
    <location>
        <begin position="85"/>
        <end position="103"/>
    </location>
</feature>
<feature type="region of interest" description="Disordered" evidence="1">
    <location>
        <begin position="299"/>
        <end position="321"/>
    </location>
</feature>
<keyword evidence="2" id="KW-0472">Membrane</keyword>
<dbReference type="InterPro" id="IPR045340">
    <property type="entry name" value="DUF6533"/>
</dbReference>
<dbReference type="OrthoDB" id="3242409at2759"/>
<feature type="transmembrane region" description="Helical" evidence="2">
    <location>
        <begin position="206"/>
        <end position="227"/>
    </location>
</feature>
<dbReference type="Pfam" id="PF20151">
    <property type="entry name" value="DUF6533"/>
    <property type="match status" value="1"/>
</dbReference>
<feature type="transmembrane region" description="Helical" evidence="2">
    <location>
        <begin position="115"/>
        <end position="136"/>
    </location>
</feature>
<reference evidence="4 5" key="1">
    <citation type="journal article" date="2012" name="Science">
        <title>The Paleozoic origin of enzymatic lignin decomposition reconstructed from 31 fungal genomes.</title>
        <authorList>
            <person name="Floudas D."/>
            <person name="Binder M."/>
            <person name="Riley R."/>
            <person name="Barry K."/>
            <person name="Blanchette R.A."/>
            <person name="Henrissat B."/>
            <person name="Martinez A.T."/>
            <person name="Otillar R."/>
            <person name="Spatafora J.W."/>
            <person name="Yadav J.S."/>
            <person name="Aerts A."/>
            <person name="Benoit I."/>
            <person name="Boyd A."/>
            <person name="Carlson A."/>
            <person name="Copeland A."/>
            <person name="Coutinho P.M."/>
            <person name="de Vries R.P."/>
            <person name="Ferreira P."/>
            <person name="Findley K."/>
            <person name="Foster B."/>
            <person name="Gaskell J."/>
            <person name="Glotzer D."/>
            <person name="Gorecki P."/>
            <person name="Heitman J."/>
            <person name="Hesse C."/>
            <person name="Hori C."/>
            <person name="Igarashi K."/>
            <person name="Jurgens J.A."/>
            <person name="Kallen N."/>
            <person name="Kersten P."/>
            <person name="Kohler A."/>
            <person name="Kuees U."/>
            <person name="Kumar T.K.A."/>
            <person name="Kuo A."/>
            <person name="LaButti K."/>
            <person name="Larrondo L.F."/>
            <person name="Lindquist E."/>
            <person name="Ling A."/>
            <person name="Lombard V."/>
            <person name="Lucas S."/>
            <person name="Lundell T."/>
            <person name="Martin R."/>
            <person name="McLaughlin D.J."/>
            <person name="Morgenstern I."/>
            <person name="Morin E."/>
            <person name="Murat C."/>
            <person name="Nagy L.G."/>
            <person name="Nolan M."/>
            <person name="Ohm R.A."/>
            <person name="Patyshakuliyeva A."/>
            <person name="Rokas A."/>
            <person name="Ruiz-Duenas F.J."/>
            <person name="Sabat G."/>
            <person name="Salamov A."/>
            <person name="Samejima M."/>
            <person name="Schmutz J."/>
            <person name="Slot J.C."/>
            <person name="St John F."/>
            <person name="Stenlid J."/>
            <person name="Sun H."/>
            <person name="Sun S."/>
            <person name="Syed K."/>
            <person name="Tsang A."/>
            <person name="Wiebenga A."/>
            <person name="Young D."/>
            <person name="Pisabarro A."/>
            <person name="Eastwood D.C."/>
            <person name="Martin F."/>
            <person name="Cullen D."/>
            <person name="Grigoriev I.V."/>
            <person name="Hibbett D.S."/>
        </authorList>
    </citation>
    <scope>NUCLEOTIDE SEQUENCE [LARGE SCALE GENOMIC DNA]</scope>
    <source>
        <strain evidence="4 5">MD-104</strain>
    </source>
</reference>